<dbReference type="AlphaFoldDB" id="A0A0G0AMU9"/>
<evidence type="ECO:0000256" key="1">
    <source>
        <dbReference type="SAM" id="MobiDB-lite"/>
    </source>
</evidence>
<reference evidence="3" key="1">
    <citation type="journal article" date="2015" name="Genome Announc.">
        <title>Draft whole-genome sequence of the biocontrol agent Trichoderma harzianum T6776.</title>
        <authorList>
            <person name="Baroncelli R."/>
            <person name="Piaggeschi G."/>
            <person name="Fiorini L."/>
            <person name="Bertolini E."/>
            <person name="Zapparata A."/>
            <person name="Pe M.E."/>
            <person name="Sarrocco S."/>
            <person name="Vannacci G."/>
        </authorList>
    </citation>
    <scope>NUCLEOTIDE SEQUENCE [LARGE SCALE GENOMIC DNA]</scope>
    <source>
        <strain evidence="3">T6776</strain>
    </source>
</reference>
<protein>
    <submittedName>
        <fullName evidence="2">Uncharacterized protein</fullName>
    </submittedName>
</protein>
<feature type="compositionally biased region" description="Basic residues" evidence="1">
    <location>
        <begin position="121"/>
        <end position="141"/>
    </location>
</feature>
<evidence type="ECO:0000313" key="3">
    <source>
        <dbReference type="Proteomes" id="UP000034112"/>
    </source>
</evidence>
<feature type="region of interest" description="Disordered" evidence="1">
    <location>
        <begin position="60"/>
        <end position="88"/>
    </location>
</feature>
<dbReference type="EMBL" id="JOKZ01000037">
    <property type="protein sequence ID" value="KKP05939.1"/>
    <property type="molecule type" value="Genomic_DNA"/>
</dbReference>
<comment type="caution">
    <text evidence="2">The sequence shown here is derived from an EMBL/GenBank/DDBJ whole genome shotgun (WGS) entry which is preliminary data.</text>
</comment>
<feature type="compositionally biased region" description="Polar residues" evidence="1">
    <location>
        <begin position="107"/>
        <end position="117"/>
    </location>
</feature>
<name>A0A0G0AMU9_TRIHA</name>
<proteinExistence type="predicted"/>
<gene>
    <name evidence="2" type="ORF">THAR02_01978</name>
</gene>
<dbReference type="Proteomes" id="UP000034112">
    <property type="component" value="Unassembled WGS sequence"/>
</dbReference>
<feature type="region of interest" description="Disordered" evidence="1">
    <location>
        <begin position="107"/>
        <end position="167"/>
    </location>
</feature>
<evidence type="ECO:0000313" key="2">
    <source>
        <dbReference type="EMBL" id="KKP05939.1"/>
    </source>
</evidence>
<organism evidence="2 3">
    <name type="scientific">Trichoderma harzianum</name>
    <name type="common">Hypocrea lixii</name>
    <dbReference type="NCBI Taxonomy" id="5544"/>
    <lineage>
        <taxon>Eukaryota</taxon>
        <taxon>Fungi</taxon>
        <taxon>Dikarya</taxon>
        <taxon>Ascomycota</taxon>
        <taxon>Pezizomycotina</taxon>
        <taxon>Sordariomycetes</taxon>
        <taxon>Hypocreomycetidae</taxon>
        <taxon>Hypocreales</taxon>
        <taxon>Hypocreaceae</taxon>
        <taxon>Trichoderma</taxon>
    </lineage>
</organism>
<accession>A0A0G0AMU9</accession>
<sequence length="167" mass="17750">MRYLQNSGHRRGFSKRSACVCPAVACLGDFAAVAAASRSGSTPLAVALSYGMAASQLKQPRYPAGGTRKHWRRNSAPSPKLIQAGSAVSDSAETRLLGKLSASHIGTSIARQKSSQDPGIRKRQMRNGRGHGGGKTKRHRRAEASPGVPPQPHLSSTPNRAQLMAWS</sequence>
<dbReference type="OrthoDB" id="10521679at2759"/>